<evidence type="ECO:0000313" key="5">
    <source>
        <dbReference type="Proteomes" id="UP000053235"/>
    </source>
</evidence>
<dbReference type="Gene3D" id="3.40.190.10">
    <property type="entry name" value="Periplasmic binding protein-like II"/>
    <property type="match status" value="2"/>
</dbReference>
<feature type="chain" id="PRO_5005809443" evidence="2">
    <location>
        <begin position="21"/>
        <end position="270"/>
    </location>
</feature>
<dbReference type="PANTHER" id="PTHR35936:SF6">
    <property type="entry name" value="AMINO ACID ABC TRANSPORTER SUBSTRATE-BINDING PAAT FAMILY PROTEIN"/>
    <property type="match status" value="1"/>
</dbReference>
<dbReference type="InterPro" id="IPR001638">
    <property type="entry name" value="Solute-binding_3/MltF_N"/>
</dbReference>
<dbReference type="SUPFAM" id="SSF53850">
    <property type="entry name" value="Periplasmic binding protein-like II"/>
    <property type="match status" value="1"/>
</dbReference>
<evidence type="ECO:0000259" key="3">
    <source>
        <dbReference type="Pfam" id="PF00497"/>
    </source>
</evidence>
<evidence type="ECO:0000256" key="2">
    <source>
        <dbReference type="SAM" id="SignalP"/>
    </source>
</evidence>
<dbReference type="RefSeq" id="WP_055673600.1">
    <property type="nucleotide sequence ID" value="NZ_CXWD01000023.1"/>
</dbReference>
<dbReference type="EMBL" id="CXWD01000023">
    <property type="protein sequence ID" value="CTQ75849.1"/>
    <property type="molecule type" value="Genomic_DNA"/>
</dbReference>
<sequence>MVSVRLGLVLVFASISGALASDSNCTRVTASAHPDYPPYHWREGGRIVGASVDLNKMIFQEIGVSFDAVFTGPWKRVLKTAENGDIDFLMSLKKTDERSAFLDFTDTPAFENPFTVFTLRNQSFPLTVWEDLKGRYGAKNAGDRYGEPFDSYVANVLELSDNFSFQDNVNQLLVGRIDYIIHGRYVGQAQFGAIQGGEDIVPVDWNVMNGFVHSGFSLNSPCRHLKGRVNKRYGELLADGTADRIISENIGRWIFRSRNYELRKKVVDID</sequence>
<protein>
    <submittedName>
        <fullName evidence="4">Cystine transporter subunit</fullName>
    </submittedName>
</protein>
<dbReference type="AlphaFoldDB" id="A0A0M7ALU0"/>
<accession>A0A0M7ALU0</accession>
<dbReference type="Proteomes" id="UP000053235">
    <property type="component" value="Unassembled WGS sequence"/>
</dbReference>
<feature type="signal peptide" evidence="2">
    <location>
        <begin position="1"/>
        <end position="20"/>
    </location>
</feature>
<organism evidence="4 5">
    <name type="scientific">Roseibium alexandrii</name>
    <dbReference type="NCBI Taxonomy" id="388408"/>
    <lineage>
        <taxon>Bacteria</taxon>
        <taxon>Pseudomonadati</taxon>
        <taxon>Pseudomonadota</taxon>
        <taxon>Alphaproteobacteria</taxon>
        <taxon>Hyphomicrobiales</taxon>
        <taxon>Stappiaceae</taxon>
        <taxon>Roseibium</taxon>
    </lineage>
</organism>
<evidence type="ECO:0000256" key="1">
    <source>
        <dbReference type="ARBA" id="ARBA00022729"/>
    </source>
</evidence>
<name>A0A0M7ALU0_9HYPH</name>
<keyword evidence="5" id="KW-1185">Reference proteome</keyword>
<dbReference type="PANTHER" id="PTHR35936">
    <property type="entry name" value="MEMBRANE-BOUND LYTIC MUREIN TRANSGLYCOSYLASE F"/>
    <property type="match status" value="1"/>
</dbReference>
<feature type="domain" description="Solute-binding protein family 3/N-terminal" evidence="3">
    <location>
        <begin position="31"/>
        <end position="248"/>
    </location>
</feature>
<keyword evidence="1 2" id="KW-0732">Signal</keyword>
<reference evidence="5" key="1">
    <citation type="submission" date="2015-07" db="EMBL/GenBank/DDBJ databases">
        <authorList>
            <person name="Rodrigo-Torres Lidia"/>
            <person name="Arahal R.David."/>
        </authorList>
    </citation>
    <scope>NUCLEOTIDE SEQUENCE [LARGE SCALE GENOMIC DNA]</scope>
    <source>
        <strain evidence="5">CECT 5112</strain>
    </source>
</reference>
<evidence type="ECO:0000313" key="4">
    <source>
        <dbReference type="EMBL" id="CTQ75849.1"/>
    </source>
</evidence>
<dbReference type="Pfam" id="PF00497">
    <property type="entry name" value="SBP_bac_3"/>
    <property type="match status" value="1"/>
</dbReference>
<dbReference type="OrthoDB" id="6192933at2"/>
<gene>
    <name evidence="4" type="ORF">LAX5112_04383</name>
</gene>
<dbReference type="STRING" id="388408.LAX5112_04383"/>
<proteinExistence type="predicted"/>